<evidence type="ECO:0008006" key="4">
    <source>
        <dbReference type="Google" id="ProtNLM"/>
    </source>
</evidence>
<feature type="signal peptide" evidence="1">
    <location>
        <begin position="1"/>
        <end position="19"/>
    </location>
</feature>
<keyword evidence="3" id="KW-1185">Reference proteome</keyword>
<gene>
    <name evidence="2" type="ORF">K0M31_008407</name>
</gene>
<name>A0AA40FRI9_9HYME</name>
<organism evidence="2 3">
    <name type="scientific">Melipona bicolor</name>
    <dbReference type="NCBI Taxonomy" id="60889"/>
    <lineage>
        <taxon>Eukaryota</taxon>
        <taxon>Metazoa</taxon>
        <taxon>Ecdysozoa</taxon>
        <taxon>Arthropoda</taxon>
        <taxon>Hexapoda</taxon>
        <taxon>Insecta</taxon>
        <taxon>Pterygota</taxon>
        <taxon>Neoptera</taxon>
        <taxon>Endopterygota</taxon>
        <taxon>Hymenoptera</taxon>
        <taxon>Apocrita</taxon>
        <taxon>Aculeata</taxon>
        <taxon>Apoidea</taxon>
        <taxon>Anthophila</taxon>
        <taxon>Apidae</taxon>
        <taxon>Melipona</taxon>
    </lineage>
</organism>
<dbReference type="AlphaFoldDB" id="A0AA40FRI9"/>
<protein>
    <recommendedName>
        <fullName evidence="4">Cuticle protein 18.7-like</fullName>
    </recommendedName>
</protein>
<evidence type="ECO:0000256" key="1">
    <source>
        <dbReference type="SAM" id="SignalP"/>
    </source>
</evidence>
<dbReference type="EMBL" id="JAHYIQ010000020">
    <property type="protein sequence ID" value="KAK1123710.1"/>
    <property type="molecule type" value="Genomic_DNA"/>
</dbReference>
<reference evidence="2" key="1">
    <citation type="submission" date="2021-10" db="EMBL/GenBank/DDBJ databases">
        <title>Melipona bicolor Genome sequencing and assembly.</title>
        <authorList>
            <person name="Araujo N.S."/>
            <person name="Arias M.C."/>
        </authorList>
    </citation>
    <scope>NUCLEOTIDE SEQUENCE</scope>
    <source>
        <strain evidence="2">USP_2M_L1-L4_2017</strain>
        <tissue evidence="2">Whole body</tissue>
    </source>
</reference>
<accession>A0AA40FRI9</accession>
<sequence>MKSLVSVIAQPWFFSVSLAVDFLRSVAASTSVESLEKTREQVKSSPFETEVASHEFRELEIGRLIVFSALLAAVCARPSLVLSPSVAALAGPVTIARLVPGAPIGLDGRVVDTPEVTLAKAEHAAAHINERINLANEALKSADLIAYAAPVLATRVEPLAAAAKIVPPAPLGPDGRVVDTPEVALAKAEHAAAHINEKLEQAARGVSLQVPIALSYTAPVIQKLLI</sequence>
<evidence type="ECO:0000313" key="2">
    <source>
        <dbReference type="EMBL" id="KAK1123710.1"/>
    </source>
</evidence>
<keyword evidence="1" id="KW-0732">Signal</keyword>
<comment type="caution">
    <text evidence="2">The sequence shown here is derived from an EMBL/GenBank/DDBJ whole genome shotgun (WGS) entry which is preliminary data.</text>
</comment>
<dbReference type="Proteomes" id="UP001177670">
    <property type="component" value="Unassembled WGS sequence"/>
</dbReference>
<proteinExistence type="predicted"/>
<evidence type="ECO:0000313" key="3">
    <source>
        <dbReference type="Proteomes" id="UP001177670"/>
    </source>
</evidence>
<feature type="chain" id="PRO_5041354000" description="Cuticle protein 18.7-like" evidence="1">
    <location>
        <begin position="20"/>
        <end position="226"/>
    </location>
</feature>